<evidence type="ECO:0000256" key="1">
    <source>
        <dbReference type="SAM" id="MobiDB-lite"/>
    </source>
</evidence>
<feature type="region of interest" description="Disordered" evidence="1">
    <location>
        <begin position="102"/>
        <end position="124"/>
    </location>
</feature>
<evidence type="ECO:0000313" key="4">
    <source>
        <dbReference type="Proteomes" id="UP001231189"/>
    </source>
</evidence>
<organism evidence="3 4">
    <name type="scientific">Lolium multiflorum</name>
    <name type="common">Italian ryegrass</name>
    <name type="synonym">Lolium perenne subsp. multiflorum</name>
    <dbReference type="NCBI Taxonomy" id="4521"/>
    <lineage>
        <taxon>Eukaryota</taxon>
        <taxon>Viridiplantae</taxon>
        <taxon>Streptophyta</taxon>
        <taxon>Embryophyta</taxon>
        <taxon>Tracheophyta</taxon>
        <taxon>Spermatophyta</taxon>
        <taxon>Magnoliopsida</taxon>
        <taxon>Liliopsida</taxon>
        <taxon>Poales</taxon>
        <taxon>Poaceae</taxon>
        <taxon>BOP clade</taxon>
        <taxon>Pooideae</taxon>
        <taxon>Poodae</taxon>
        <taxon>Poeae</taxon>
        <taxon>Poeae Chloroplast Group 2 (Poeae type)</taxon>
        <taxon>Loliodinae</taxon>
        <taxon>Loliinae</taxon>
        <taxon>Lolium</taxon>
    </lineage>
</organism>
<comment type="caution">
    <text evidence="3">The sequence shown here is derived from an EMBL/GenBank/DDBJ whole genome shotgun (WGS) entry which is preliminary data.</text>
</comment>
<dbReference type="PANTHER" id="PTHR33018:SF34">
    <property type="entry name" value="OS02G0472350 PROTEIN"/>
    <property type="match status" value="1"/>
</dbReference>
<gene>
    <name evidence="3" type="ORF">QYE76_005222</name>
</gene>
<feature type="domain" description="DUF8039" evidence="2">
    <location>
        <begin position="138"/>
        <end position="227"/>
    </location>
</feature>
<protein>
    <recommendedName>
        <fullName evidence="2">DUF8039 domain-containing protein</fullName>
    </recommendedName>
</protein>
<accession>A0AAD8RU08</accession>
<reference evidence="3" key="1">
    <citation type="submission" date="2023-07" db="EMBL/GenBank/DDBJ databases">
        <title>A chromosome-level genome assembly of Lolium multiflorum.</title>
        <authorList>
            <person name="Chen Y."/>
            <person name="Copetti D."/>
            <person name="Kolliker R."/>
            <person name="Studer B."/>
        </authorList>
    </citation>
    <scope>NUCLEOTIDE SEQUENCE</scope>
    <source>
        <strain evidence="3">02402/16</strain>
        <tissue evidence="3">Leaf</tissue>
    </source>
</reference>
<evidence type="ECO:0000259" key="2">
    <source>
        <dbReference type="Pfam" id="PF26133"/>
    </source>
</evidence>
<dbReference type="Proteomes" id="UP001231189">
    <property type="component" value="Unassembled WGS sequence"/>
</dbReference>
<sequence>MHLLRHGFMPSYNCWTKHGERGVRMEEDEEGDDIIDDNYPDHFGDTFMEDAEGGEGEGEGCDNGIKLGCTLDLPKWKAQKVYLTLGFENLLKMMKNVFPKNNELPASTKQRRSSVASTEAPASANAPTIEIRAPEPHYPVDDVNAMKECDLHYPVGNISTKVAIGSALPCTPGALHHNNPIQDGYARVTVEDIVQGFEDLEIDYATTEGETKLGDVKRRILWKEVQVFQARRQAQVHPPPGRGGGGGGRGVVVHLHLLHVTRRCPPIHL</sequence>
<proteinExistence type="predicted"/>
<dbReference type="InterPro" id="IPR058352">
    <property type="entry name" value="DUF8039"/>
</dbReference>
<dbReference type="EMBL" id="JAUUTY010000005">
    <property type="protein sequence ID" value="KAK1630907.1"/>
    <property type="molecule type" value="Genomic_DNA"/>
</dbReference>
<dbReference type="PANTHER" id="PTHR33018">
    <property type="entry name" value="OS10G0338966 PROTEIN-RELATED"/>
    <property type="match status" value="1"/>
</dbReference>
<keyword evidence="4" id="KW-1185">Reference proteome</keyword>
<dbReference type="AlphaFoldDB" id="A0AAD8RU08"/>
<feature type="compositionally biased region" description="Polar residues" evidence="1">
    <location>
        <begin position="104"/>
        <end position="117"/>
    </location>
</feature>
<name>A0AAD8RU08_LOLMU</name>
<dbReference type="Pfam" id="PF26133">
    <property type="entry name" value="DUF8039"/>
    <property type="match status" value="1"/>
</dbReference>
<evidence type="ECO:0000313" key="3">
    <source>
        <dbReference type="EMBL" id="KAK1630907.1"/>
    </source>
</evidence>